<protein>
    <submittedName>
        <fullName evidence="2">Uncharacterized protein</fullName>
    </submittedName>
</protein>
<accession>A0AAV5LZW3</accession>
<evidence type="ECO:0000256" key="1">
    <source>
        <dbReference type="SAM" id="MobiDB-lite"/>
    </source>
</evidence>
<dbReference type="Proteomes" id="UP001054252">
    <property type="component" value="Unassembled WGS sequence"/>
</dbReference>
<feature type="compositionally biased region" description="Polar residues" evidence="1">
    <location>
        <begin position="66"/>
        <end position="84"/>
    </location>
</feature>
<evidence type="ECO:0000313" key="3">
    <source>
        <dbReference type="Proteomes" id="UP001054252"/>
    </source>
</evidence>
<evidence type="ECO:0000313" key="2">
    <source>
        <dbReference type="EMBL" id="GKV43070.1"/>
    </source>
</evidence>
<gene>
    <name evidence="2" type="ORF">SLEP1_g50410</name>
</gene>
<name>A0AAV5LZW3_9ROSI</name>
<proteinExistence type="predicted"/>
<sequence>MEEMQKTKGKQTEQDDEEYKEDLEEEEKEDDEEDDIDDSLGKSNEGNITRAKESTTNRTKKRGRVSQKNQPPEVNEQSQPQGTQGKPRGKTSEA</sequence>
<dbReference type="EMBL" id="BPVZ01000164">
    <property type="protein sequence ID" value="GKV43070.1"/>
    <property type="molecule type" value="Genomic_DNA"/>
</dbReference>
<feature type="compositionally biased region" description="Acidic residues" evidence="1">
    <location>
        <begin position="14"/>
        <end position="38"/>
    </location>
</feature>
<feature type="compositionally biased region" description="Basic and acidic residues" evidence="1">
    <location>
        <begin position="1"/>
        <end position="13"/>
    </location>
</feature>
<comment type="caution">
    <text evidence="2">The sequence shown here is derived from an EMBL/GenBank/DDBJ whole genome shotgun (WGS) entry which is preliminary data.</text>
</comment>
<organism evidence="2 3">
    <name type="scientific">Rubroshorea leprosula</name>
    <dbReference type="NCBI Taxonomy" id="152421"/>
    <lineage>
        <taxon>Eukaryota</taxon>
        <taxon>Viridiplantae</taxon>
        <taxon>Streptophyta</taxon>
        <taxon>Embryophyta</taxon>
        <taxon>Tracheophyta</taxon>
        <taxon>Spermatophyta</taxon>
        <taxon>Magnoliopsida</taxon>
        <taxon>eudicotyledons</taxon>
        <taxon>Gunneridae</taxon>
        <taxon>Pentapetalae</taxon>
        <taxon>rosids</taxon>
        <taxon>malvids</taxon>
        <taxon>Malvales</taxon>
        <taxon>Dipterocarpaceae</taxon>
        <taxon>Rubroshorea</taxon>
    </lineage>
</organism>
<dbReference type="AlphaFoldDB" id="A0AAV5LZW3"/>
<feature type="region of interest" description="Disordered" evidence="1">
    <location>
        <begin position="1"/>
        <end position="94"/>
    </location>
</feature>
<keyword evidence="3" id="KW-1185">Reference proteome</keyword>
<reference evidence="2 3" key="1">
    <citation type="journal article" date="2021" name="Commun. Biol.">
        <title>The genome of Shorea leprosula (Dipterocarpaceae) highlights the ecological relevance of drought in aseasonal tropical rainforests.</title>
        <authorList>
            <person name="Ng K.K.S."/>
            <person name="Kobayashi M.J."/>
            <person name="Fawcett J.A."/>
            <person name="Hatakeyama M."/>
            <person name="Paape T."/>
            <person name="Ng C.H."/>
            <person name="Ang C.C."/>
            <person name="Tnah L.H."/>
            <person name="Lee C.T."/>
            <person name="Nishiyama T."/>
            <person name="Sese J."/>
            <person name="O'Brien M.J."/>
            <person name="Copetti D."/>
            <person name="Mohd Noor M.I."/>
            <person name="Ong R.C."/>
            <person name="Putra M."/>
            <person name="Sireger I.Z."/>
            <person name="Indrioko S."/>
            <person name="Kosugi Y."/>
            <person name="Izuno A."/>
            <person name="Isagi Y."/>
            <person name="Lee S.L."/>
            <person name="Shimizu K.K."/>
        </authorList>
    </citation>
    <scope>NUCLEOTIDE SEQUENCE [LARGE SCALE GENOMIC DNA]</scope>
    <source>
        <strain evidence="2">214</strain>
    </source>
</reference>